<comment type="caution">
    <text evidence="1">The sequence shown here is derived from an EMBL/GenBank/DDBJ whole genome shotgun (WGS) entry which is preliminary data.</text>
</comment>
<dbReference type="EMBL" id="CAJHUB010000659">
    <property type="protein sequence ID" value="CAD7670579.1"/>
    <property type="molecule type" value="Genomic_DNA"/>
</dbReference>
<accession>A0A811XYZ1</accession>
<sequence length="103" mass="10261">MLVLRCSGAGPLICSARGRSVLAVLGPPGLCLSRGRPDPGLCPGALCSRACVVGFALPPRSSLPGAAPEPLRTAPLAPPVVVLLVSPCAWDQAGPRGSRGLTG</sequence>
<protein>
    <submittedName>
        <fullName evidence="1">(raccoon dog) hypothetical protein</fullName>
    </submittedName>
</protein>
<evidence type="ECO:0000313" key="2">
    <source>
        <dbReference type="Proteomes" id="UP000645828"/>
    </source>
</evidence>
<dbReference type="Proteomes" id="UP000645828">
    <property type="component" value="Unassembled WGS sequence"/>
</dbReference>
<dbReference type="AlphaFoldDB" id="A0A811XYZ1"/>
<name>A0A811XYZ1_NYCPR</name>
<organism evidence="1 2">
    <name type="scientific">Nyctereutes procyonoides</name>
    <name type="common">Raccoon dog</name>
    <name type="synonym">Canis procyonoides</name>
    <dbReference type="NCBI Taxonomy" id="34880"/>
    <lineage>
        <taxon>Eukaryota</taxon>
        <taxon>Metazoa</taxon>
        <taxon>Chordata</taxon>
        <taxon>Craniata</taxon>
        <taxon>Vertebrata</taxon>
        <taxon>Euteleostomi</taxon>
        <taxon>Mammalia</taxon>
        <taxon>Eutheria</taxon>
        <taxon>Laurasiatheria</taxon>
        <taxon>Carnivora</taxon>
        <taxon>Caniformia</taxon>
        <taxon>Canidae</taxon>
        <taxon>Nyctereutes</taxon>
    </lineage>
</organism>
<proteinExistence type="predicted"/>
<evidence type="ECO:0000313" key="1">
    <source>
        <dbReference type="EMBL" id="CAD7670579.1"/>
    </source>
</evidence>
<reference evidence="1" key="1">
    <citation type="submission" date="2020-12" db="EMBL/GenBank/DDBJ databases">
        <authorList>
            <consortium name="Molecular Ecology Group"/>
        </authorList>
    </citation>
    <scope>NUCLEOTIDE SEQUENCE</scope>
    <source>
        <strain evidence="1">TBG_1078</strain>
    </source>
</reference>
<keyword evidence="2" id="KW-1185">Reference proteome</keyword>
<gene>
    <name evidence="1" type="ORF">NYPRO_LOCUS3374</name>
</gene>